<reference evidence="1 2" key="1">
    <citation type="submission" date="2008-08" db="EMBL/GenBank/DDBJ databases">
        <authorList>
            <person name="Madupu R."/>
            <person name="Durkin A.S."/>
            <person name="Torralba M."/>
            <person name="Methe B."/>
            <person name="Sutton G.G."/>
            <person name="Strausberg R.L."/>
            <person name="Nelson K.E."/>
        </authorList>
    </citation>
    <scope>NUCLEOTIDE SEQUENCE [LARGE SCALE GENOMIC DNA]</scope>
    <source>
        <strain evidence="1 2">RM3267</strain>
    </source>
</reference>
<accession>B9CZY5</accession>
<dbReference type="AlphaFoldDB" id="B9CZY5"/>
<comment type="caution">
    <text evidence="1">The sequence shown here is derived from an EMBL/GenBank/DDBJ whole genome shotgun (WGS) entry which is preliminary data.</text>
</comment>
<keyword evidence="2" id="KW-1185">Reference proteome</keyword>
<organism evidence="1 2">
    <name type="scientific">Campylobacter rectus RM3267</name>
    <dbReference type="NCBI Taxonomy" id="553218"/>
    <lineage>
        <taxon>Bacteria</taxon>
        <taxon>Pseudomonadati</taxon>
        <taxon>Campylobacterota</taxon>
        <taxon>Epsilonproteobacteria</taxon>
        <taxon>Campylobacterales</taxon>
        <taxon>Campylobacteraceae</taxon>
        <taxon>Campylobacter</taxon>
    </lineage>
</organism>
<dbReference type="Proteomes" id="UP000003082">
    <property type="component" value="Unassembled WGS sequence"/>
</dbReference>
<evidence type="ECO:0000313" key="1">
    <source>
        <dbReference type="EMBL" id="EEF14608.1"/>
    </source>
</evidence>
<dbReference type="EMBL" id="ACFU01000005">
    <property type="protein sequence ID" value="EEF14608.1"/>
    <property type="molecule type" value="Genomic_DNA"/>
</dbReference>
<protein>
    <submittedName>
        <fullName evidence="1">Uncharacterized protein</fullName>
    </submittedName>
</protein>
<sequence length="57" mass="6274">MRYGDFKLGKRKALLTASCAGKSVTIEQKAVRANISTTGLSQRDYELKSAQINLSVR</sequence>
<name>B9CZY5_CAMRE</name>
<gene>
    <name evidence="1" type="ORF">CAMRE0001_1293</name>
</gene>
<proteinExistence type="predicted"/>
<evidence type="ECO:0000313" key="2">
    <source>
        <dbReference type="Proteomes" id="UP000003082"/>
    </source>
</evidence>